<name>A0A916VH42_9BACL</name>
<comment type="caution">
    <text evidence="1">The sequence shown here is derived from an EMBL/GenBank/DDBJ whole genome shotgun (WGS) entry which is preliminary data.</text>
</comment>
<evidence type="ECO:0000313" key="2">
    <source>
        <dbReference type="Proteomes" id="UP000654993"/>
    </source>
</evidence>
<gene>
    <name evidence="1" type="ORF">PRECH8_25120</name>
</gene>
<protein>
    <submittedName>
        <fullName evidence="1">Uncharacterized protein</fullName>
    </submittedName>
</protein>
<sequence length="44" mass="4778">MPIYYNVGNILGKYFARDGDGRGIEVVVSSGAKKRCSIDDRSVA</sequence>
<keyword evidence="2" id="KW-1185">Reference proteome</keyword>
<dbReference type="Proteomes" id="UP000654993">
    <property type="component" value="Unassembled WGS sequence"/>
</dbReference>
<dbReference type="AlphaFoldDB" id="A0A916VH42"/>
<dbReference type="EMBL" id="BMAQ01000038">
    <property type="protein sequence ID" value="GFR39216.1"/>
    <property type="molecule type" value="Genomic_DNA"/>
</dbReference>
<reference evidence="1" key="1">
    <citation type="submission" date="2020-08" db="EMBL/GenBank/DDBJ databases">
        <authorList>
            <person name="Uke A."/>
            <person name="Chhe C."/>
            <person name="Baramee S."/>
            <person name="Kosugi A."/>
        </authorList>
    </citation>
    <scope>NUCLEOTIDE SEQUENCE</scope>
    <source>
        <strain evidence="1">DA-C8</strain>
    </source>
</reference>
<organism evidence="1 2">
    <name type="scientific">Insulibacter thermoxylanivorax</name>
    <dbReference type="NCBI Taxonomy" id="2749268"/>
    <lineage>
        <taxon>Bacteria</taxon>
        <taxon>Bacillati</taxon>
        <taxon>Bacillota</taxon>
        <taxon>Bacilli</taxon>
        <taxon>Bacillales</taxon>
        <taxon>Paenibacillaceae</taxon>
        <taxon>Insulibacter</taxon>
    </lineage>
</organism>
<reference evidence="1" key="2">
    <citation type="journal article" date="2021" name="Data Brief">
        <title>Draft genome sequence data of the facultative, thermophilic, xylanolytic bacterium Paenibacillus sp. strain DA-C8.</title>
        <authorList>
            <person name="Chhe C."/>
            <person name="Uke A."/>
            <person name="Baramee S."/>
            <person name="Ungkulpasvich U."/>
            <person name="Tachaapaikoon C."/>
            <person name="Pason P."/>
            <person name="Waeonukul R."/>
            <person name="Ratanakhanokchai K."/>
            <person name="Kosugi A."/>
        </authorList>
    </citation>
    <scope>NUCLEOTIDE SEQUENCE</scope>
    <source>
        <strain evidence="1">DA-C8</strain>
    </source>
</reference>
<accession>A0A916VH42</accession>
<evidence type="ECO:0000313" key="1">
    <source>
        <dbReference type="EMBL" id="GFR39216.1"/>
    </source>
</evidence>
<proteinExistence type="predicted"/>